<feature type="region of interest" description="Disordered" evidence="5">
    <location>
        <begin position="90"/>
        <end position="109"/>
    </location>
</feature>
<keyword evidence="2" id="KW-0805">Transcription regulation</keyword>
<feature type="compositionally biased region" description="Gly residues" evidence="5">
    <location>
        <begin position="97"/>
        <end position="109"/>
    </location>
</feature>
<evidence type="ECO:0000256" key="2">
    <source>
        <dbReference type="ARBA" id="ARBA00023015"/>
    </source>
</evidence>
<comment type="similarity">
    <text evidence="1">Belongs to the sigma-70 factor family. ECF subfamily.</text>
</comment>
<dbReference type="Gene3D" id="1.10.1740.10">
    <property type="match status" value="1"/>
</dbReference>
<dbReference type="InterPro" id="IPR036388">
    <property type="entry name" value="WH-like_DNA-bd_sf"/>
</dbReference>
<dbReference type="Proteomes" id="UP001501358">
    <property type="component" value="Unassembled WGS sequence"/>
</dbReference>
<protein>
    <submittedName>
        <fullName evidence="7">Sigma-70 family RNA polymerase sigma factor</fullName>
    </submittedName>
</protein>
<dbReference type="Pfam" id="PF04542">
    <property type="entry name" value="Sigma70_r2"/>
    <property type="match status" value="1"/>
</dbReference>
<sequence length="182" mass="19829">MATPAPTDGDLRMRQRLVRGEEAALRELYDRFAPLVHSLATRITDDTGSAEQITMEVFARVWQDPAAHDPRDGTLRSWIAGLAQREAVRRLRESGSAGPGSAGDPGGVEAGIREASTAARADYILTSMPAPLRRALDLACRRKCDYRQVAAELGVTEEEARRRLRLGLQLLSTAGAPPERPS</sequence>
<dbReference type="InterPro" id="IPR014284">
    <property type="entry name" value="RNA_pol_sigma-70_dom"/>
</dbReference>
<dbReference type="InterPro" id="IPR007627">
    <property type="entry name" value="RNA_pol_sigma70_r2"/>
</dbReference>
<evidence type="ECO:0000259" key="6">
    <source>
        <dbReference type="Pfam" id="PF04542"/>
    </source>
</evidence>
<dbReference type="NCBIfam" id="TIGR02937">
    <property type="entry name" value="sigma70-ECF"/>
    <property type="match status" value="1"/>
</dbReference>
<keyword evidence="4" id="KW-0804">Transcription</keyword>
<reference evidence="7 8" key="1">
    <citation type="journal article" date="2019" name="Int. J. Syst. Evol. Microbiol.">
        <title>The Global Catalogue of Microorganisms (GCM) 10K type strain sequencing project: providing services to taxonomists for standard genome sequencing and annotation.</title>
        <authorList>
            <consortium name="The Broad Institute Genomics Platform"/>
            <consortium name="The Broad Institute Genome Sequencing Center for Infectious Disease"/>
            <person name="Wu L."/>
            <person name="Ma J."/>
        </authorList>
    </citation>
    <scope>NUCLEOTIDE SEQUENCE [LARGE SCALE GENOMIC DNA]</scope>
    <source>
        <strain evidence="7 8">JCM 6307</strain>
    </source>
</reference>
<dbReference type="SUPFAM" id="SSF88659">
    <property type="entry name" value="Sigma3 and sigma4 domains of RNA polymerase sigma factors"/>
    <property type="match status" value="1"/>
</dbReference>
<evidence type="ECO:0000313" key="8">
    <source>
        <dbReference type="Proteomes" id="UP001501358"/>
    </source>
</evidence>
<accession>A0ABN3MQI9</accession>
<keyword evidence="3" id="KW-0731">Sigma factor</keyword>
<dbReference type="InterPro" id="IPR013325">
    <property type="entry name" value="RNA_pol_sigma_r2"/>
</dbReference>
<feature type="domain" description="RNA polymerase sigma-70 region 2" evidence="6">
    <location>
        <begin position="28"/>
        <end position="93"/>
    </location>
</feature>
<evidence type="ECO:0000256" key="4">
    <source>
        <dbReference type="ARBA" id="ARBA00023163"/>
    </source>
</evidence>
<dbReference type="Gene3D" id="1.10.10.10">
    <property type="entry name" value="Winged helix-like DNA-binding domain superfamily/Winged helix DNA-binding domain"/>
    <property type="match status" value="1"/>
</dbReference>
<evidence type="ECO:0000256" key="3">
    <source>
        <dbReference type="ARBA" id="ARBA00023082"/>
    </source>
</evidence>
<dbReference type="InterPro" id="IPR013324">
    <property type="entry name" value="RNA_pol_sigma_r3/r4-like"/>
</dbReference>
<dbReference type="SUPFAM" id="SSF88946">
    <property type="entry name" value="Sigma2 domain of RNA polymerase sigma factors"/>
    <property type="match status" value="1"/>
</dbReference>
<dbReference type="EMBL" id="BAAATA010000039">
    <property type="protein sequence ID" value="GAA2506122.1"/>
    <property type="molecule type" value="Genomic_DNA"/>
</dbReference>
<organism evidence="7 8">
    <name type="scientific">Streptomyces thermolineatus</name>
    <dbReference type="NCBI Taxonomy" id="44033"/>
    <lineage>
        <taxon>Bacteria</taxon>
        <taxon>Bacillati</taxon>
        <taxon>Actinomycetota</taxon>
        <taxon>Actinomycetes</taxon>
        <taxon>Kitasatosporales</taxon>
        <taxon>Streptomycetaceae</taxon>
        <taxon>Streptomyces</taxon>
    </lineage>
</organism>
<evidence type="ECO:0000256" key="5">
    <source>
        <dbReference type="SAM" id="MobiDB-lite"/>
    </source>
</evidence>
<gene>
    <name evidence="7" type="ORF">GCM10010406_48430</name>
</gene>
<keyword evidence="8" id="KW-1185">Reference proteome</keyword>
<dbReference type="RefSeq" id="WP_344385446.1">
    <property type="nucleotide sequence ID" value="NZ_BAAATA010000039.1"/>
</dbReference>
<dbReference type="InterPro" id="IPR039425">
    <property type="entry name" value="RNA_pol_sigma-70-like"/>
</dbReference>
<name>A0ABN3MQI9_9ACTN</name>
<proteinExistence type="inferred from homology"/>
<evidence type="ECO:0000313" key="7">
    <source>
        <dbReference type="EMBL" id="GAA2506122.1"/>
    </source>
</evidence>
<dbReference type="PANTHER" id="PTHR43133:SF62">
    <property type="entry name" value="RNA POLYMERASE SIGMA FACTOR SIGZ"/>
    <property type="match status" value="1"/>
</dbReference>
<evidence type="ECO:0000256" key="1">
    <source>
        <dbReference type="ARBA" id="ARBA00010641"/>
    </source>
</evidence>
<comment type="caution">
    <text evidence="7">The sequence shown here is derived from an EMBL/GenBank/DDBJ whole genome shotgun (WGS) entry which is preliminary data.</text>
</comment>
<dbReference type="PANTHER" id="PTHR43133">
    <property type="entry name" value="RNA POLYMERASE ECF-TYPE SIGMA FACTO"/>
    <property type="match status" value="1"/>
</dbReference>